<evidence type="ECO:0000256" key="2">
    <source>
        <dbReference type="SAM" id="SignalP"/>
    </source>
</evidence>
<dbReference type="InterPro" id="IPR000192">
    <property type="entry name" value="Aminotrans_V_dom"/>
</dbReference>
<dbReference type="Proteomes" id="UP000037029">
    <property type="component" value="Chromosome"/>
</dbReference>
<dbReference type="PROSITE" id="PS51318">
    <property type="entry name" value="TAT"/>
    <property type="match status" value="1"/>
</dbReference>
<evidence type="ECO:0000313" key="4">
    <source>
        <dbReference type="EMBL" id="ATP20759.1"/>
    </source>
</evidence>
<dbReference type="Gene3D" id="3.40.640.10">
    <property type="entry name" value="Type I PLP-dependent aspartate aminotransferase-like (Major domain)"/>
    <property type="match status" value="1"/>
</dbReference>
<dbReference type="Gene3D" id="3.90.1150.10">
    <property type="entry name" value="Aspartate Aminotransferase, domain 1"/>
    <property type="match status" value="1"/>
</dbReference>
<proteinExistence type="predicted"/>
<sequence length="419" mass="44277">MSLSRRQALGAALAVPLAAQAARAVAAPPSLPDKASFAATPLAYLDSASTHPVSLGAKAAADAYLAGRTLDPVAAARKPVDRAALIAKFAALMGADADEITWVQSTTMGEQAVLRALGFPHAGGRVVTDTLHFYAAFPMYQEMAKQGVDVAWVQAREGRIAPEDMARAITPGTKLVSISAVSTYNGFQHDLKAISAMAHKVGALVYADIIHAAGAVPIDLHDSGVDFAACATYKWLMGDFGLGFLYVRRGVADQLPRSEYGYYGFAAPGAPPGIGLSPPQTHVFPLDPPGDTPTSYVARPGALGHFGTGTYAQAISAMLDHSISYISALTVPAIQAHAQQLIGQLRDELPRKGYRLITPPGTTSPLLSCVLPNAKGLLTDRLARAQVRMSVHDNYFRISPSVFNDDRDVERLIAALPRV</sequence>
<dbReference type="PANTHER" id="PTHR43586:SF8">
    <property type="entry name" value="CYSTEINE DESULFURASE 1, CHLOROPLASTIC"/>
    <property type="match status" value="1"/>
</dbReference>
<gene>
    <name evidence="4" type="ORF">BV87_21835</name>
</gene>
<evidence type="ECO:0000259" key="3">
    <source>
        <dbReference type="Pfam" id="PF00266"/>
    </source>
</evidence>
<dbReference type="EMBL" id="CP020925">
    <property type="protein sequence ID" value="ATP20759.1"/>
    <property type="molecule type" value="Genomic_DNA"/>
</dbReference>
<keyword evidence="2" id="KW-0732">Signal</keyword>
<keyword evidence="4" id="KW-0032">Aminotransferase</keyword>
<dbReference type="Pfam" id="PF00266">
    <property type="entry name" value="Aminotran_5"/>
    <property type="match status" value="1"/>
</dbReference>
<reference evidence="4 5" key="1">
    <citation type="submission" date="2017-04" db="EMBL/GenBank/DDBJ databases">
        <title>Characterization, genome and methylation analysis of a phthalic acid esters degrading strain Sphingobium yanoikuyae SHJ.</title>
        <authorList>
            <person name="Feng L."/>
        </authorList>
    </citation>
    <scope>NUCLEOTIDE SEQUENCE [LARGE SCALE GENOMIC DNA]</scope>
    <source>
        <strain evidence="4 5">SHJ</strain>
    </source>
</reference>
<feature type="signal peptide" evidence="2">
    <location>
        <begin position="1"/>
        <end position="26"/>
    </location>
</feature>
<evidence type="ECO:0000256" key="1">
    <source>
        <dbReference type="ARBA" id="ARBA00022898"/>
    </source>
</evidence>
<dbReference type="PANTHER" id="PTHR43586">
    <property type="entry name" value="CYSTEINE DESULFURASE"/>
    <property type="match status" value="1"/>
</dbReference>
<dbReference type="GO" id="GO:0008483">
    <property type="term" value="F:transaminase activity"/>
    <property type="evidence" value="ECO:0007669"/>
    <property type="project" value="UniProtKB-KW"/>
</dbReference>
<name>A0A0J9FS88_SPHYA</name>
<dbReference type="InterPro" id="IPR015422">
    <property type="entry name" value="PyrdxlP-dep_Trfase_small"/>
</dbReference>
<dbReference type="SUPFAM" id="SSF53383">
    <property type="entry name" value="PLP-dependent transferases"/>
    <property type="match status" value="1"/>
</dbReference>
<feature type="domain" description="Aminotransferase class V" evidence="3">
    <location>
        <begin position="87"/>
        <end position="261"/>
    </location>
</feature>
<dbReference type="InterPro" id="IPR006311">
    <property type="entry name" value="TAT_signal"/>
</dbReference>
<dbReference type="AlphaFoldDB" id="A0A0J9FS88"/>
<evidence type="ECO:0000313" key="5">
    <source>
        <dbReference type="Proteomes" id="UP000037029"/>
    </source>
</evidence>
<dbReference type="InterPro" id="IPR015421">
    <property type="entry name" value="PyrdxlP-dep_Trfase_major"/>
</dbReference>
<protein>
    <submittedName>
        <fullName evidence="4">Aminotransferase</fullName>
    </submittedName>
</protein>
<dbReference type="RefSeq" id="WP_048937733.1">
    <property type="nucleotide sequence ID" value="NZ_CP020925.1"/>
</dbReference>
<accession>A0A0J9FS88</accession>
<organism evidence="4 5">
    <name type="scientific">Sphingobium yanoikuyae</name>
    <name type="common">Sphingomonas yanoikuyae</name>
    <dbReference type="NCBI Taxonomy" id="13690"/>
    <lineage>
        <taxon>Bacteria</taxon>
        <taxon>Pseudomonadati</taxon>
        <taxon>Pseudomonadota</taxon>
        <taxon>Alphaproteobacteria</taxon>
        <taxon>Sphingomonadales</taxon>
        <taxon>Sphingomonadaceae</taxon>
        <taxon>Sphingobium</taxon>
    </lineage>
</organism>
<dbReference type="InterPro" id="IPR015424">
    <property type="entry name" value="PyrdxlP-dep_Trfase"/>
</dbReference>
<feature type="chain" id="PRO_5030009670" evidence="2">
    <location>
        <begin position="27"/>
        <end position="419"/>
    </location>
</feature>
<keyword evidence="1" id="KW-0663">Pyridoxal phosphate</keyword>
<keyword evidence="4" id="KW-0808">Transferase</keyword>